<evidence type="ECO:0000256" key="2">
    <source>
        <dbReference type="ARBA" id="ARBA00022448"/>
    </source>
</evidence>
<dbReference type="EMBL" id="KU168293">
    <property type="protein sequence ID" value="ALX35427.1"/>
    <property type="molecule type" value="Genomic_RNA"/>
</dbReference>
<dbReference type="GO" id="GO:0003723">
    <property type="term" value="F:RNA binding"/>
    <property type="evidence" value="ECO:0007669"/>
    <property type="project" value="UniProtKB-KW"/>
</dbReference>
<comment type="function">
    <text evidence="8">Escorts unspliced or incompletely spliced viral pre-mRNAs (late transcripts) out of the nucleus of infected cells. These pre-mRNAs carry a recognition sequence called Rev responsive element (RRE) located in the env gene, that is not present in fully spliced viral mRNAs (early transcripts). This function is essential since most viral proteins are translated from unspliced or partially spliced pre-mRNAs which cannot exit the nucleus by the pathway used by fully processed cellular mRNAs.</text>
</comment>
<organismHost>
    <name type="scientific">Homo sapiens</name>
    <name type="common">Human</name>
    <dbReference type="NCBI Taxonomy" id="9606"/>
</organismHost>
<dbReference type="GO" id="GO:0051028">
    <property type="term" value="P:mRNA transport"/>
    <property type="evidence" value="ECO:0007669"/>
    <property type="project" value="UniProtKB-KW"/>
</dbReference>
<comment type="subunit">
    <text evidence="8">Homomultimer; when bound to the RRE. Multimeric assembly is essential for activity.</text>
</comment>
<gene>
    <name evidence="8" type="primary">rev</name>
</gene>
<proteinExistence type="predicted"/>
<dbReference type="Gene3D" id="6.10.140.630">
    <property type="match status" value="1"/>
</dbReference>
<evidence type="ECO:0000256" key="8">
    <source>
        <dbReference type="RuleBase" id="RU364044"/>
    </source>
</evidence>
<dbReference type="InterPro" id="IPR000625">
    <property type="entry name" value="REV_protein"/>
</dbReference>
<evidence type="ECO:0000313" key="11">
    <source>
        <dbReference type="Proteomes" id="UP000152070"/>
    </source>
</evidence>
<name>A0A0U4EDP9_HV1</name>
<evidence type="ECO:0000256" key="7">
    <source>
        <dbReference type="ARBA" id="ARBA00031496"/>
    </source>
</evidence>
<keyword evidence="4 8" id="KW-0509">mRNA transport</keyword>
<keyword evidence="5 8" id="KW-0694">RNA-binding</keyword>
<feature type="region of interest" description="Disordered" evidence="9">
    <location>
        <begin position="25"/>
        <end position="47"/>
    </location>
</feature>
<keyword evidence="2 8" id="KW-0813">Transport</keyword>
<evidence type="ECO:0000256" key="6">
    <source>
        <dbReference type="ARBA" id="ARBA00023200"/>
    </source>
</evidence>
<keyword evidence="6 8" id="KW-1035">Host cytoplasm</keyword>
<evidence type="ECO:0000313" key="10">
    <source>
        <dbReference type="EMBL" id="ALX35427.1"/>
    </source>
</evidence>
<dbReference type="Proteomes" id="UP000152070">
    <property type="component" value="Genome"/>
</dbReference>
<dbReference type="GO" id="GO:0003700">
    <property type="term" value="F:DNA-binding transcription factor activity"/>
    <property type="evidence" value="ECO:0007669"/>
    <property type="project" value="InterPro"/>
</dbReference>
<evidence type="ECO:0000256" key="9">
    <source>
        <dbReference type="SAM" id="MobiDB-lite"/>
    </source>
</evidence>
<feature type="compositionally biased region" description="Basic residues" evidence="9">
    <location>
        <begin position="35"/>
        <end position="47"/>
    </location>
</feature>
<reference evidence="10 11" key="1">
    <citation type="journal article" date="2015" name="J. Clin. Microbiol.">
        <title>A PAN-HIV STRATEGY FOR COMPLETE GENOME SEQUENCING.</title>
        <authorList>
            <person name="Berg M.G."/>
            <person name="Yamaguchi J."/>
            <person name="Alessandri-Gradt E."/>
            <person name="Tell R.W."/>
            <person name="Plantier J.C."/>
            <person name="Brennan C.A."/>
        </authorList>
    </citation>
    <scope>NUCLEOTIDE SEQUENCE [LARGE SCALE GENOMIC DNA]</scope>
    <source>
        <strain evidence="10">LA50YBF16</strain>
    </source>
</reference>
<comment type="subcellular location">
    <subcellularLocation>
        <location evidence="8">Host cytoplasm</location>
    </subcellularLocation>
    <subcellularLocation>
        <location evidence="8">Host nucleus</location>
        <location evidence="8">Host nucleolus</location>
    </subcellularLocation>
</comment>
<evidence type="ECO:0000256" key="5">
    <source>
        <dbReference type="ARBA" id="ARBA00022884"/>
    </source>
</evidence>
<protein>
    <recommendedName>
        <fullName evidence="1 8">Protein Rev</fullName>
    </recommendedName>
    <alternativeName>
        <fullName evidence="7 8">Regulator of expression of viral proteins</fullName>
    </alternativeName>
</protein>
<dbReference type="Pfam" id="PF00424">
    <property type="entry name" value="REV"/>
    <property type="match status" value="1"/>
</dbReference>
<evidence type="ECO:0000256" key="3">
    <source>
        <dbReference type="ARBA" id="ARBA00022562"/>
    </source>
</evidence>
<accession>A0A0U4EDP9</accession>
<dbReference type="GO" id="GO:0044196">
    <property type="term" value="C:host cell nucleolus"/>
    <property type="evidence" value="ECO:0007669"/>
    <property type="project" value="UniProtKB-SubCell"/>
</dbReference>
<evidence type="ECO:0000256" key="1">
    <source>
        <dbReference type="ARBA" id="ARBA00020269"/>
    </source>
</evidence>
<keyword evidence="3 8" id="KW-1048">Host nucleus</keyword>
<sequence>MAGRSGEDQQLLNVVQIIKILYQSNPQPLPTGSRNARKNRRRRWRRRQAQVDSIATRILATIVHGPPDDNLVGLPDLEQLNIRDPEVDQPTGTWTVHSRAEDN</sequence>
<organism evidence="10 11">
    <name type="scientific">Human immunodeficiency virus type 1</name>
    <name type="common">HIV-1</name>
    <dbReference type="NCBI Taxonomy" id="11676"/>
    <lineage>
        <taxon>Viruses</taxon>
        <taxon>Riboviria</taxon>
        <taxon>Pararnavirae</taxon>
        <taxon>Artverviricota</taxon>
        <taxon>Revtraviricetes</taxon>
        <taxon>Ortervirales</taxon>
        <taxon>Retroviridae</taxon>
        <taxon>Orthoretrovirinae</taxon>
        <taxon>Lentivirus</taxon>
        <taxon>Lentivirus humimdef1</taxon>
    </lineage>
</organism>
<dbReference type="GO" id="GO:0030430">
    <property type="term" value="C:host cell cytoplasm"/>
    <property type="evidence" value="ECO:0007669"/>
    <property type="project" value="UniProtKB-SubCell"/>
</dbReference>
<evidence type="ECO:0000256" key="4">
    <source>
        <dbReference type="ARBA" id="ARBA00022816"/>
    </source>
</evidence>